<dbReference type="EMBL" id="GGEC01020669">
    <property type="protein sequence ID" value="MBX01153.1"/>
    <property type="molecule type" value="Transcribed_RNA"/>
</dbReference>
<name>A0A2P2K649_RHIMU</name>
<accession>A0A2P2K649</accession>
<evidence type="ECO:0000313" key="1">
    <source>
        <dbReference type="EMBL" id="MBX01153.1"/>
    </source>
</evidence>
<dbReference type="AlphaFoldDB" id="A0A2P2K649"/>
<proteinExistence type="predicted"/>
<organism evidence="1">
    <name type="scientific">Rhizophora mucronata</name>
    <name type="common">Asiatic mangrove</name>
    <dbReference type="NCBI Taxonomy" id="61149"/>
    <lineage>
        <taxon>Eukaryota</taxon>
        <taxon>Viridiplantae</taxon>
        <taxon>Streptophyta</taxon>
        <taxon>Embryophyta</taxon>
        <taxon>Tracheophyta</taxon>
        <taxon>Spermatophyta</taxon>
        <taxon>Magnoliopsida</taxon>
        <taxon>eudicotyledons</taxon>
        <taxon>Gunneridae</taxon>
        <taxon>Pentapetalae</taxon>
        <taxon>rosids</taxon>
        <taxon>fabids</taxon>
        <taxon>Malpighiales</taxon>
        <taxon>Rhizophoraceae</taxon>
        <taxon>Rhizophora</taxon>
    </lineage>
</organism>
<reference evidence="1" key="1">
    <citation type="submission" date="2018-02" db="EMBL/GenBank/DDBJ databases">
        <title>Rhizophora mucronata_Transcriptome.</title>
        <authorList>
            <person name="Meera S.P."/>
            <person name="Sreeshan A."/>
            <person name="Augustine A."/>
        </authorList>
    </citation>
    <scope>NUCLEOTIDE SEQUENCE</scope>
    <source>
        <tissue evidence="1">Leaf</tissue>
    </source>
</reference>
<protein>
    <submittedName>
        <fullName evidence="1">Uncharacterized protein</fullName>
    </submittedName>
</protein>
<sequence>MDKLVTRRSKDQEILNTCS</sequence>